<keyword evidence="7 9" id="KW-1133">Transmembrane helix</keyword>
<feature type="transmembrane region" description="Helical" evidence="9">
    <location>
        <begin position="452"/>
        <end position="471"/>
    </location>
</feature>
<evidence type="ECO:0000256" key="9">
    <source>
        <dbReference type="SAM" id="Phobius"/>
    </source>
</evidence>
<dbReference type="SUPFAM" id="SSF103473">
    <property type="entry name" value="MFS general substrate transporter"/>
    <property type="match status" value="2"/>
</dbReference>
<proteinExistence type="inferred from homology"/>
<feature type="transmembrane region" description="Helical" evidence="9">
    <location>
        <begin position="768"/>
        <end position="790"/>
    </location>
</feature>
<feature type="domain" description="Major facilitator superfamily (MFS) profile" evidence="10">
    <location>
        <begin position="468"/>
        <end position="923"/>
    </location>
</feature>
<dbReference type="PROSITE" id="PS00217">
    <property type="entry name" value="SUGAR_TRANSPORT_2"/>
    <property type="match status" value="1"/>
</dbReference>
<feature type="transmembrane region" description="Helical" evidence="9">
    <location>
        <begin position="287"/>
        <end position="312"/>
    </location>
</feature>
<dbReference type="PANTHER" id="PTHR23500:SF511">
    <property type="entry name" value="SUGAR TRANSPORT PROTEIN 2"/>
    <property type="match status" value="1"/>
</dbReference>
<dbReference type="Pfam" id="PF00083">
    <property type="entry name" value="Sugar_tr"/>
    <property type="match status" value="2"/>
</dbReference>
<keyword evidence="5 9" id="KW-0812">Transmembrane</keyword>
<feature type="transmembrane region" description="Helical" evidence="9">
    <location>
        <begin position="20"/>
        <end position="40"/>
    </location>
</feature>
<dbReference type="GO" id="GO:0016020">
    <property type="term" value="C:membrane"/>
    <property type="evidence" value="ECO:0007669"/>
    <property type="project" value="UniProtKB-SubCell"/>
</dbReference>
<feature type="transmembrane region" description="Helical" evidence="9">
    <location>
        <begin position="170"/>
        <end position="188"/>
    </location>
</feature>
<feature type="transmembrane region" description="Helical" evidence="9">
    <location>
        <begin position="200"/>
        <end position="222"/>
    </location>
</feature>
<dbReference type="FunFam" id="1.20.1250.20:FF:000002">
    <property type="entry name" value="Sugar transport protein 13"/>
    <property type="match status" value="2"/>
</dbReference>
<evidence type="ECO:0000256" key="4">
    <source>
        <dbReference type="ARBA" id="ARBA00022597"/>
    </source>
</evidence>
<comment type="subcellular location">
    <subcellularLocation>
        <location evidence="1">Membrane</location>
        <topology evidence="1">Multi-pass membrane protein</topology>
    </subcellularLocation>
</comment>
<dbReference type="PROSITE" id="PS00216">
    <property type="entry name" value="SUGAR_TRANSPORT_1"/>
    <property type="match status" value="2"/>
</dbReference>
<evidence type="ECO:0000256" key="3">
    <source>
        <dbReference type="ARBA" id="ARBA00022448"/>
    </source>
</evidence>
<dbReference type="OrthoDB" id="6133115at2759"/>
<keyword evidence="12" id="KW-1185">Reference proteome</keyword>
<feature type="transmembrane region" description="Helical" evidence="9">
    <location>
        <begin position="802"/>
        <end position="822"/>
    </location>
</feature>
<feature type="transmembrane region" description="Helical" evidence="9">
    <location>
        <begin position="380"/>
        <end position="402"/>
    </location>
</feature>
<reference evidence="11" key="2">
    <citation type="journal article" date="2023" name="Plants (Basel)">
        <title>Annotation of the Turnera subulata (Passifloraceae) Draft Genome Reveals the S-Locus Evolved after the Divergence of Turneroideae from Passifloroideae in a Stepwise Manner.</title>
        <authorList>
            <person name="Henning P.M."/>
            <person name="Roalson E.H."/>
            <person name="Mir W."/>
            <person name="McCubbin A.G."/>
            <person name="Shore J.S."/>
        </authorList>
    </citation>
    <scope>NUCLEOTIDE SEQUENCE</scope>
    <source>
        <strain evidence="11">F60SS</strain>
    </source>
</reference>
<dbReference type="PROSITE" id="PS50850">
    <property type="entry name" value="MFS"/>
    <property type="match status" value="2"/>
</dbReference>
<keyword evidence="8 9" id="KW-0472">Membrane</keyword>
<dbReference type="InterPro" id="IPR005829">
    <property type="entry name" value="Sugar_transporter_CS"/>
</dbReference>
<dbReference type="PANTHER" id="PTHR23500">
    <property type="entry name" value="SOLUTE CARRIER FAMILY 2, FACILITATED GLUCOSE TRANSPORTER"/>
    <property type="match status" value="1"/>
</dbReference>
<evidence type="ECO:0000256" key="6">
    <source>
        <dbReference type="ARBA" id="ARBA00022847"/>
    </source>
</evidence>
<feature type="transmembrane region" description="Helical" evidence="9">
    <location>
        <begin position="732"/>
        <end position="756"/>
    </location>
</feature>
<dbReference type="CDD" id="cd17361">
    <property type="entry name" value="MFS_STP"/>
    <property type="match status" value="2"/>
</dbReference>
<dbReference type="Gene3D" id="1.20.1250.20">
    <property type="entry name" value="MFS general substrate transporter like domains"/>
    <property type="match status" value="2"/>
</dbReference>
<feature type="transmembrane region" description="Helical" evidence="9">
    <location>
        <begin position="348"/>
        <end position="368"/>
    </location>
</feature>
<feature type="transmembrane region" description="Helical" evidence="9">
    <location>
        <begin position="899"/>
        <end position="920"/>
    </location>
</feature>
<sequence>MKDISSAETGGGGRNLPAKLTLQVVVCSVIAAVGGLMFGYDIGISGGVTGMDMFLKKFFPSVYVKKHEAKSDNYCKYNNEMLQLFTSSLHLAAMTTSFFASLVCKRYGRRRTMQIASLFFLAGAILNAAAQNVGMLIGGRLCLGTGVGFGNLAVPLFISEIAPPRYRGGLNICFQLMITLGILGANLINYGTSKLEPYGWRISLGGAAVPAVVLLLGSLAIVETPTSLLARENKEEALKSLKKIRGVDTVDEEFAQISHAVELSKQVKHPFKDLFSRSHRPQLISTALLQIFQQFTGVSVVLAYSPILFLTMGLGEKASLLSAVFANTVKPVCTVVSMFLVDRLGRKALLIEGAIQMCIALAGIGVFLGMYLHTTGLMPVLYADVVLGFVCLFLAGFAWSWGPLGWLIPSEIFPVETRSAGFFVAVSTNMLFTFITAQTFLTMLCHLRSRTFYVYSGLLAVMCLYAIYLLPETKGIPIDEMVERVWKKHWFWKRYYKGCEAGKKKQESLQDEPQEHKAREDNYCKYDNQFLQLFTSSLYLAAIVASFAASIFCKKFGRKPTIQAASVFFLVGAILNAFAMNLAMLILGRIFLGAGVGFGNQAVPLFISEIAPSKYRGGLNICFQLLITIGILIANIVNYRTSKVHPYGWRYSLGGAAVPALILLAGSLVIEETPTSLMERGKKDKAKAVLRRIRGVDDVSVEYSEILSAVEVAKQIKHPFRNLMKLSSFPQLFCGTILQVFQQFTGINVVMFYAPVLFQTMGIGSNASLLSAVITDSINVVATLIAIVSVDRLGRRGLLIEGCGQMLIAQTAMGVILGKYLHATNVMPKLYAEVVLVLICVFVSGFAWSWGPLGWLVPSEIFPLETRNAGFFFAVSMNMFCTFLIAQAFLTMLCHLKSYTFYMFSGWIIAMALFAIFLLPETKGVPIDEMNERVWKRHWLWKRFYKGDTDTAAASYVDKRSHEIQDITQDIKTVD</sequence>
<name>A0A9Q0F8K5_9ROSI</name>
<keyword evidence="6" id="KW-0769">Symport</keyword>
<dbReference type="EMBL" id="JAKUCV010006724">
    <property type="protein sequence ID" value="KAJ4826205.1"/>
    <property type="molecule type" value="Genomic_DNA"/>
</dbReference>
<organism evidence="11 12">
    <name type="scientific">Turnera subulata</name>
    <dbReference type="NCBI Taxonomy" id="218843"/>
    <lineage>
        <taxon>Eukaryota</taxon>
        <taxon>Viridiplantae</taxon>
        <taxon>Streptophyta</taxon>
        <taxon>Embryophyta</taxon>
        <taxon>Tracheophyta</taxon>
        <taxon>Spermatophyta</taxon>
        <taxon>Magnoliopsida</taxon>
        <taxon>eudicotyledons</taxon>
        <taxon>Gunneridae</taxon>
        <taxon>Pentapetalae</taxon>
        <taxon>rosids</taxon>
        <taxon>fabids</taxon>
        <taxon>Malpighiales</taxon>
        <taxon>Passifloraceae</taxon>
        <taxon>Turnera</taxon>
    </lineage>
</organism>
<gene>
    <name evidence="11" type="ORF">Tsubulata_005759</name>
</gene>
<feature type="transmembrane region" description="Helical" evidence="9">
    <location>
        <begin position="81"/>
        <end position="103"/>
    </location>
</feature>
<dbReference type="InterPro" id="IPR003663">
    <property type="entry name" value="Sugar/inositol_transpt"/>
</dbReference>
<evidence type="ECO:0000256" key="5">
    <source>
        <dbReference type="ARBA" id="ARBA00022692"/>
    </source>
</evidence>
<feature type="domain" description="Major facilitator superfamily (MFS) profile" evidence="10">
    <location>
        <begin position="27"/>
        <end position="474"/>
    </location>
</feature>
<evidence type="ECO:0000259" key="10">
    <source>
        <dbReference type="PROSITE" id="PS50850"/>
    </source>
</evidence>
<feature type="transmembrane region" description="Helical" evidence="9">
    <location>
        <begin position="422"/>
        <end position="445"/>
    </location>
</feature>
<feature type="transmembrane region" description="Helical" evidence="9">
    <location>
        <begin position="564"/>
        <end position="584"/>
    </location>
</feature>
<protein>
    <recommendedName>
        <fullName evidence="10">Major facilitator superfamily (MFS) profile domain-containing protein</fullName>
    </recommendedName>
</protein>
<evidence type="ECO:0000256" key="8">
    <source>
        <dbReference type="ARBA" id="ARBA00023136"/>
    </source>
</evidence>
<feature type="transmembrane region" description="Helical" evidence="9">
    <location>
        <begin position="834"/>
        <end position="857"/>
    </location>
</feature>
<dbReference type="InterPro" id="IPR020846">
    <property type="entry name" value="MFS_dom"/>
</dbReference>
<feature type="transmembrane region" description="Helical" evidence="9">
    <location>
        <begin position="530"/>
        <end position="552"/>
    </location>
</feature>
<evidence type="ECO:0000256" key="1">
    <source>
        <dbReference type="ARBA" id="ARBA00004141"/>
    </source>
</evidence>
<evidence type="ECO:0000256" key="2">
    <source>
        <dbReference type="ARBA" id="ARBA00010992"/>
    </source>
</evidence>
<dbReference type="InterPro" id="IPR005828">
    <property type="entry name" value="MFS_sugar_transport-like"/>
</dbReference>
<feature type="transmembrane region" description="Helical" evidence="9">
    <location>
        <begin position="869"/>
        <end position="893"/>
    </location>
</feature>
<dbReference type="Proteomes" id="UP001141552">
    <property type="component" value="Unassembled WGS sequence"/>
</dbReference>
<dbReference type="InterPro" id="IPR044778">
    <property type="entry name" value="MFS_STP/MST-like_plant"/>
</dbReference>
<comment type="similarity">
    <text evidence="2">Belongs to the major facilitator superfamily. Sugar transporter (TC 2.A.1.1) family.</text>
</comment>
<accession>A0A9Q0F8K5</accession>
<evidence type="ECO:0000256" key="7">
    <source>
        <dbReference type="ARBA" id="ARBA00022989"/>
    </source>
</evidence>
<evidence type="ECO:0000313" key="11">
    <source>
        <dbReference type="EMBL" id="KAJ4826205.1"/>
    </source>
</evidence>
<feature type="transmembrane region" description="Helical" evidence="9">
    <location>
        <begin position="619"/>
        <end position="637"/>
    </location>
</feature>
<keyword evidence="3" id="KW-0813">Transport</keyword>
<feature type="transmembrane region" description="Helical" evidence="9">
    <location>
        <begin position="649"/>
        <end position="670"/>
    </location>
</feature>
<comment type="caution">
    <text evidence="11">The sequence shown here is derived from an EMBL/GenBank/DDBJ whole genome shotgun (WGS) entry which is preliminary data.</text>
</comment>
<dbReference type="AlphaFoldDB" id="A0A9Q0F8K5"/>
<feature type="transmembrane region" description="Helical" evidence="9">
    <location>
        <begin position="115"/>
        <end position="131"/>
    </location>
</feature>
<evidence type="ECO:0000313" key="12">
    <source>
        <dbReference type="Proteomes" id="UP001141552"/>
    </source>
</evidence>
<dbReference type="PRINTS" id="PR00171">
    <property type="entry name" value="SUGRTRNSPORT"/>
</dbReference>
<keyword evidence="4" id="KW-0762">Sugar transport</keyword>
<dbReference type="GO" id="GO:0015293">
    <property type="term" value="F:symporter activity"/>
    <property type="evidence" value="ECO:0007669"/>
    <property type="project" value="UniProtKB-KW"/>
</dbReference>
<feature type="transmembrane region" description="Helical" evidence="9">
    <location>
        <begin position="590"/>
        <end position="607"/>
    </location>
</feature>
<reference evidence="11" key="1">
    <citation type="submission" date="2022-02" db="EMBL/GenBank/DDBJ databases">
        <authorList>
            <person name="Henning P.M."/>
            <person name="McCubbin A.G."/>
            <person name="Shore J.S."/>
        </authorList>
    </citation>
    <scope>NUCLEOTIDE SEQUENCE</scope>
    <source>
        <strain evidence="11">F60SS</strain>
        <tissue evidence="11">Leaves</tissue>
    </source>
</reference>
<feature type="transmembrane region" description="Helical" evidence="9">
    <location>
        <begin position="137"/>
        <end position="158"/>
    </location>
</feature>
<dbReference type="GO" id="GO:0015145">
    <property type="term" value="F:monosaccharide transmembrane transporter activity"/>
    <property type="evidence" value="ECO:0007669"/>
    <property type="project" value="InterPro"/>
</dbReference>
<dbReference type="InterPro" id="IPR045262">
    <property type="entry name" value="STP/PLT_plant"/>
</dbReference>
<dbReference type="NCBIfam" id="TIGR00879">
    <property type="entry name" value="SP"/>
    <property type="match status" value="2"/>
</dbReference>
<dbReference type="InterPro" id="IPR036259">
    <property type="entry name" value="MFS_trans_sf"/>
</dbReference>